<feature type="region of interest" description="Disordered" evidence="1">
    <location>
        <begin position="1"/>
        <end position="54"/>
    </location>
</feature>
<protein>
    <submittedName>
        <fullName evidence="2">Uncharacterized protein</fullName>
    </submittedName>
</protein>
<reference evidence="2" key="1">
    <citation type="journal article" date="2023" name="Mol. Biol. Evol.">
        <title>Third-Generation Sequencing Reveals the Adaptive Role of the Epigenome in Three Deep-Sea Polychaetes.</title>
        <authorList>
            <person name="Perez M."/>
            <person name="Aroh O."/>
            <person name="Sun Y."/>
            <person name="Lan Y."/>
            <person name="Juniper S.K."/>
            <person name="Young C.R."/>
            <person name="Angers B."/>
            <person name="Qian P.Y."/>
        </authorList>
    </citation>
    <scope>NUCLEOTIDE SEQUENCE</scope>
    <source>
        <strain evidence="2">P08H-3</strain>
    </source>
</reference>
<dbReference type="AlphaFoldDB" id="A0AAD9N3M7"/>
<evidence type="ECO:0000313" key="2">
    <source>
        <dbReference type="EMBL" id="KAK2153806.1"/>
    </source>
</evidence>
<organism evidence="2 3">
    <name type="scientific">Paralvinella palmiformis</name>
    <dbReference type="NCBI Taxonomy" id="53620"/>
    <lineage>
        <taxon>Eukaryota</taxon>
        <taxon>Metazoa</taxon>
        <taxon>Spiralia</taxon>
        <taxon>Lophotrochozoa</taxon>
        <taxon>Annelida</taxon>
        <taxon>Polychaeta</taxon>
        <taxon>Sedentaria</taxon>
        <taxon>Canalipalpata</taxon>
        <taxon>Terebellida</taxon>
        <taxon>Terebelliformia</taxon>
        <taxon>Alvinellidae</taxon>
        <taxon>Paralvinella</taxon>
    </lineage>
</organism>
<feature type="compositionally biased region" description="Polar residues" evidence="1">
    <location>
        <begin position="16"/>
        <end position="30"/>
    </location>
</feature>
<gene>
    <name evidence="2" type="ORF">LSH36_285g02034</name>
</gene>
<comment type="caution">
    <text evidence="2">The sequence shown here is derived from an EMBL/GenBank/DDBJ whole genome shotgun (WGS) entry which is preliminary data.</text>
</comment>
<proteinExistence type="predicted"/>
<keyword evidence="3" id="KW-1185">Reference proteome</keyword>
<evidence type="ECO:0000313" key="3">
    <source>
        <dbReference type="Proteomes" id="UP001208570"/>
    </source>
</evidence>
<evidence type="ECO:0000256" key="1">
    <source>
        <dbReference type="SAM" id="MobiDB-lite"/>
    </source>
</evidence>
<dbReference type="EMBL" id="JAODUP010000285">
    <property type="protein sequence ID" value="KAK2153806.1"/>
    <property type="molecule type" value="Genomic_DNA"/>
</dbReference>
<accession>A0AAD9N3M7</accession>
<dbReference type="Proteomes" id="UP001208570">
    <property type="component" value="Unassembled WGS sequence"/>
</dbReference>
<name>A0AAD9N3M7_9ANNE</name>
<sequence length="91" mass="9967">MAEQKQSIYKPFTRGQHLTVSASRSSGTNSCREKSDNQLDSSSRTQYAASSTITDSVVSDDHVDITESDIVCQRSVKPADDEDSDDEACVF</sequence>
<feature type="compositionally biased region" description="Polar residues" evidence="1">
    <location>
        <begin position="38"/>
        <end position="49"/>
    </location>
</feature>